<gene>
    <name evidence="2" type="ORF">Acor_21830</name>
</gene>
<organism evidence="2 3">
    <name type="scientific">Acrocarpospora corrugata</name>
    <dbReference type="NCBI Taxonomy" id="35763"/>
    <lineage>
        <taxon>Bacteria</taxon>
        <taxon>Bacillati</taxon>
        <taxon>Actinomycetota</taxon>
        <taxon>Actinomycetes</taxon>
        <taxon>Streptosporangiales</taxon>
        <taxon>Streptosporangiaceae</taxon>
        <taxon>Acrocarpospora</taxon>
    </lineage>
</organism>
<comment type="caution">
    <text evidence="2">The sequence shown here is derived from an EMBL/GenBank/DDBJ whole genome shotgun (WGS) entry which is preliminary data.</text>
</comment>
<evidence type="ECO:0000256" key="1">
    <source>
        <dbReference type="SAM" id="SignalP"/>
    </source>
</evidence>
<sequence length="145" mass="15613">MRTTLGLLLAASLTFSAQPAHASDADSAQQRSVTAYSAWVRLTSGAPLKRDDFAGTLTKDGSLRTLDGTLKDRHGEGSSAYLYISWSPRSSWLGFDPGDDRVGVPGSQRVIAKFRSPRYVKIRVCDKPKTSSSPGCGSWKFVVGS</sequence>
<evidence type="ECO:0000313" key="3">
    <source>
        <dbReference type="Proteomes" id="UP000334990"/>
    </source>
</evidence>
<dbReference type="Proteomes" id="UP000334990">
    <property type="component" value="Unassembled WGS sequence"/>
</dbReference>
<dbReference type="AlphaFoldDB" id="A0A5M3VVZ3"/>
<feature type="signal peptide" evidence="1">
    <location>
        <begin position="1"/>
        <end position="22"/>
    </location>
</feature>
<dbReference type="OrthoDB" id="3530769at2"/>
<keyword evidence="3" id="KW-1185">Reference proteome</keyword>
<evidence type="ECO:0000313" key="2">
    <source>
        <dbReference type="EMBL" id="GES00120.1"/>
    </source>
</evidence>
<proteinExistence type="predicted"/>
<accession>A0A5M3VVZ3</accession>
<protein>
    <submittedName>
        <fullName evidence="2">Uncharacterized protein</fullName>
    </submittedName>
</protein>
<dbReference type="RefSeq" id="WP_155336481.1">
    <property type="nucleotide sequence ID" value="NZ_BAAABN010000030.1"/>
</dbReference>
<dbReference type="EMBL" id="BLAD01000043">
    <property type="protein sequence ID" value="GES00120.1"/>
    <property type="molecule type" value="Genomic_DNA"/>
</dbReference>
<name>A0A5M3VVZ3_9ACTN</name>
<feature type="chain" id="PRO_5024276843" evidence="1">
    <location>
        <begin position="23"/>
        <end position="145"/>
    </location>
</feature>
<reference evidence="2 3" key="1">
    <citation type="submission" date="2019-10" db="EMBL/GenBank/DDBJ databases">
        <title>Whole genome shotgun sequence of Acrocarpospora corrugata NBRC 13972.</title>
        <authorList>
            <person name="Ichikawa N."/>
            <person name="Kimura A."/>
            <person name="Kitahashi Y."/>
            <person name="Komaki H."/>
            <person name="Oguchi A."/>
        </authorList>
    </citation>
    <scope>NUCLEOTIDE SEQUENCE [LARGE SCALE GENOMIC DNA]</scope>
    <source>
        <strain evidence="2 3">NBRC 13972</strain>
    </source>
</reference>
<keyword evidence="1" id="KW-0732">Signal</keyword>